<dbReference type="AlphaFoldDB" id="A0A543EL85"/>
<dbReference type="Proteomes" id="UP000316437">
    <property type="component" value="Unassembled WGS sequence"/>
</dbReference>
<keyword evidence="3" id="KW-1185">Reference proteome</keyword>
<evidence type="ECO:0000259" key="1">
    <source>
        <dbReference type="SMART" id="SM00901"/>
    </source>
</evidence>
<gene>
    <name evidence="2" type="ORF">FB551_2053</name>
</gene>
<dbReference type="InterPro" id="IPR014966">
    <property type="entry name" value="FRG-dom"/>
</dbReference>
<organism evidence="2 3">
    <name type="scientific">Chryseobacterium aquifrigidense</name>
    <dbReference type="NCBI Taxonomy" id="558021"/>
    <lineage>
        <taxon>Bacteria</taxon>
        <taxon>Pseudomonadati</taxon>
        <taxon>Bacteroidota</taxon>
        <taxon>Flavobacteriia</taxon>
        <taxon>Flavobacteriales</taxon>
        <taxon>Weeksellaceae</taxon>
        <taxon>Chryseobacterium group</taxon>
        <taxon>Chryseobacterium</taxon>
    </lineage>
</organism>
<dbReference type="Pfam" id="PF08867">
    <property type="entry name" value="FRG"/>
    <property type="match status" value="1"/>
</dbReference>
<reference evidence="2 3" key="1">
    <citation type="submission" date="2019-06" db="EMBL/GenBank/DDBJ databases">
        <title>Sorghum-associated microbial communities from plants grown in Nebraska, USA.</title>
        <authorList>
            <person name="Schachtman D."/>
        </authorList>
    </citation>
    <scope>NUCLEOTIDE SEQUENCE [LARGE SCALE GENOMIC DNA]</scope>
    <source>
        <strain evidence="2 3">110</strain>
    </source>
</reference>
<evidence type="ECO:0000313" key="2">
    <source>
        <dbReference type="EMBL" id="TQM22341.1"/>
    </source>
</evidence>
<accession>A0A543EL85</accession>
<feature type="domain" description="FRG" evidence="1">
    <location>
        <begin position="25"/>
        <end position="135"/>
    </location>
</feature>
<dbReference type="RefSeq" id="WP_142017138.1">
    <property type="nucleotide sequence ID" value="NZ_VFPD01000001.1"/>
</dbReference>
<sequence length="273" mass="32802">METFRPNNLQELLSFSQSIRRDGFSPYLAFFRGQINDWPIKPNITRNPKLTDADILEREKNFFENYNEETLGVKVLQHFDKDYTKYAQDWHNLFQAQHLGFYTRLTDWSQDFNSAMFFAIDDESNTYIDNDGVIYLYKCPYYEDQLINFQREEDYRFFDQSPFDLEKSYMVKHHSQFPDDFENYAGEIRRFRQDGSFIILNSEDINKPIEKIPYISQYLTKIYISPNVKAEISNYLDEGFKEFIYFASTDDNKTEVERIRKITSESNNKIYSV</sequence>
<evidence type="ECO:0000313" key="3">
    <source>
        <dbReference type="Proteomes" id="UP000316437"/>
    </source>
</evidence>
<name>A0A543EL85_9FLAO</name>
<dbReference type="EMBL" id="VFPD01000001">
    <property type="protein sequence ID" value="TQM22341.1"/>
    <property type="molecule type" value="Genomic_DNA"/>
</dbReference>
<dbReference type="SMART" id="SM00901">
    <property type="entry name" value="FRG"/>
    <property type="match status" value="1"/>
</dbReference>
<comment type="caution">
    <text evidence="2">The sequence shown here is derived from an EMBL/GenBank/DDBJ whole genome shotgun (WGS) entry which is preliminary data.</text>
</comment>
<protein>
    <submittedName>
        <fullName evidence="2">FRG domain-containing protein</fullName>
    </submittedName>
</protein>
<proteinExistence type="predicted"/>